<protein>
    <recommendedName>
        <fullName evidence="2">inorganic diphosphatase</fullName>
        <ecNumber evidence="2">3.6.1.1</ecNumber>
    </recommendedName>
</protein>
<dbReference type="Pfam" id="PF00719">
    <property type="entry name" value="Pyrophosphatase"/>
    <property type="match status" value="1"/>
</dbReference>
<evidence type="ECO:0000256" key="4">
    <source>
        <dbReference type="ARBA" id="ARBA00022801"/>
    </source>
</evidence>
<dbReference type="InterPro" id="IPR008162">
    <property type="entry name" value="Pyrophosphatase"/>
</dbReference>
<accession>A0ABP7L6E2</accession>
<dbReference type="InterPro" id="IPR036649">
    <property type="entry name" value="Pyrophosphatase_sf"/>
</dbReference>
<keyword evidence="4" id="KW-0378">Hydrolase</keyword>
<evidence type="ECO:0000256" key="2">
    <source>
        <dbReference type="ARBA" id="ARBA00012146"/>
    </source>
</evidence>
<evidence type="ECO:0000256" key="5">
    <source>
        <dbReference type="ARBA" id="ARBA00022842"/>
    </source>
</evidence>
<keyword evidence="7" id="KW-1185">Reference proteome</keyword>
<dbReference type="EC" id="3.6.1.1" evidence="2"/>
<gene>
    <name evidence="6" type="ORF">GCM10022207_75020</name>
</gene>
<comment type="caution">
    <text evidence="6">The sequence shown here is derived from an EMBL/GenBank/DDBJ whole genome shotgun (WGS) entry which is preliminary data.</text>
</comment>
<proteinExistence type="predicted"/>
<name>A0ABP7L6E2_9ACTN</name>
<keyword evidence="3" id="KW-0479">Metal-binding</keyword>
<comment type="cofactor">
    <cofactor evidence="1">
        <name>Mg(2+)</name>
        <dbReference type="ChEBI" id="CHEBI:18420"/>
    </cofactor>
</comment>
<keyword evidence="5" id="KW-0460">Magnesium</keyword>
<evidence type="ECO:0000256" key="1">
    <source>
        <dbReference type="ARBA" id="ARBA00001946"/>
    </source>
</evidence>
<dbReference type="RefSeq" id="WP_331270213.1">
    <property type="nucleotide sequence ID" value="NZ_BAAAZA010000035.1"/>
</dbReference>
<organism evidence="6 7">
    <name type="scientific">Streptomyces lannensis</name>
    <dbReference type="NCBI Taxonomy" id="766498"/>
    <lineage>
        <taxon>Bacteria</taxon>
        <taxon>Bacillati</taxon>
        <taxon>Actinomycetota</taxon>
        <taxon>Actinomycetes</taxon>
        <taxon>Kitasatosporales</taxon>
        <taxon>Streptomycetaceae</taxon>
        <taxon>Streptomyces</taxon>
    </lineage>
</organism>
<evidence type="ECO:0000313" key="7">
    <source>
        <dbReference type="Proteomes" id="UP001501563"/>
    </source>
</evidence>
<evidence type="ECO:0000256" key="3">
    <source>
        <dbReference type="ARBA" id="ARBA00022723"/>
    </source>
</evidence>
<dbReference type="Proteomes" id="UP001501563">
    <property type="component" value="Unassembled WGS sequence"/>
</dbReference>
<dbReference type="SUPFAM" id="SSF50324">
    <property type="entry name" value="Inorganic pyrophosphatase"/>
    <property type="match status" value="1"/>
</dbReference>
<reference evidence="7" key="1">
    <citation type="journal article" date="2019" name="Int. J. Syst. Evol. Microbiol.">
        <title>The Global Catalogue of Microorganisms (GCM) 10K type strain sequencing project: providing services to taxonomists for standard genome sequencing and annotation.</title>
        <authorList>
            <consortium name="The Broad Institute Genomics Platform"/>
            <consortium name="The Broad Institute Genome Sequencing Center for Infectious Disease"/>
            <person name="Wu L."/>
            <person name="Ma J."/>
        </authorList>
    </citation>
    <scope>NUCLEOTIDE SEQUENCE [LARGE SCALE GENOMIC DNA]</scope>
    <source>
        <strain evidence="7">JCM 16578</strain>
    </source>
</reference>
<dbReference type="Gene3D" id="3.90.80.10">
    <property type="entry name" value="Inorganic pyrophosphatase"/>
    <property type="match status" value="1"/>
</dbReference>
<sequence>MPKIAITVDATVASSIRCDEEIAGPSAYLEPEAHGTAGWPVGHGSVVNTLGDDGRPLEALVLMCEPALPGDALQARPVATLHLSTPGRAVNEVLCVAEAPCFGDLADSRDLPRWHAEPGAWAEALARLTPGRTYRVAGCGPARETEELLSAARQCYLRLTGCLE</sequence>
<evidence type="ECO:0000313" key="6">
    <source>
        <dbReference type="EMBL" id="GAA3895812.1"/>
    </source>
</evidence>
<dbReference type="EMBL" id="BAAAZA010000035">
    <property type="protein sequence ID" value="GAA3895812.1"/>
    <property type="molecule type" value="Genomic_DNA"/>
</dbReference>